<keyword evidence="6 8" id="KW-0472">Membrane</keyword>
<evidence type="ECO:0000313" key="10">
    <source>
        <dbReference type="Proteomes" id="UP000001996"/>
    </source>
</evidence>
<keyword evidence="10" id="KW-1185">Reference proteome</keyword>
<dbReference type="HOGENOM" id="CLU_014401_1_1_1"/>
<proteinExistence type="inferred from homology"/>
<dbReference type="InterPro" id="IPR052599">
    <property type="entry name" value="SLC43A_AATransporter"/>
</dbReference>
<feature type="transmembrane region" description="Helical" evidence="8">
    <location>
        <begin position="397"/>
        <end position="417"/>
    </location>
</feature>
<keyword evidence="3" id="KW-0813">Transport</keyword>
<keyword evidence="4 8" id="KW-0812">Transmembrane</keyword>
<sequence length="557" mass="61213">MLAKDASTSKRLIQCICAITWVLLSGGPIFGFAALKPVLIQSGIYESLCDVENASSDLVGSAQVGLAKCTKQDLKLNMLFTVAAVLTNVSALPVGRVLDVYGPKVGGLVGAFFLYCACLTFIYADSLIATLGSWVDPYLFGYCFLALGGPFAFISSFQLSNAFPAKSGTILALLTGAFDASSAVFLFYRWGFDYFSGDFSLQKFFSVYLLVPVFITVAQLTLMPSESYFTDPSVKFCHDDDDNNDNDGNGGVEEEEEEEVVARGHYSQPREDSIQTNATESSPLLLSNGNAFTEAYYDQQVGAQPKVFLQRRDSIGDALKQPYVNEGEEYLEEHTGGVFGILHGYSAQYQIRTYWFILICMFSTVQMLRLNYFVTTIGSQYEYIFQSYDKAESLNRYFDLALPLAGIIATPFIGLLLDHSTTELVVFILFVISLVIGVLGLFSNYALAVVGVTLFVGYRPFFYTVISDVCAKVFGFETFGTVYGLLMCICGAMNSGQGVLDGMTHNVFNMNPYPVNIFLLCTTIVIGSITVWFVKLEAEKYRRKKSQSNGSLHTGSG</sequence>
<comment type="similarity">
    <text evidence="2">Belongs to the SLC43A transporter (TC 2.A.1.44) family.</text>
</comment>
<feature type="transmembrane region" description="Helical" evidence="8">
    <location>
        <begin position="473"/>
        <end position="495"/>
    </location>
</feature>
<dbReference type="OMA" id="IQMLRLN"/>
<reference evidence="9 10" key="1">
    <citation type="journal article" date="2009" name="Nature">
        <title>Evolution of pathogenicity and sexual reproduction in eight Candida genomes.</title>
        <authorList>
            <person name="Butler G."/>
            <person name="Rasmussen M.D."/>
            <person name="Lin M.F."/>
            <person name="Santos M.A."/>
            <person name="Sakthikumar S."/>
            <person name="Munro C.A."/>
            <person name="Rheinbay E."/>
            <person name="Grabherr M."/>
            <person name="Forche A."/>
            <person name="Reedy J.L."/>
            <person name="Agrafioti I."/>
            <person name="Arnaud M.B."/>
            <person name="Bates S."/>
            <person name="Brown A.J."/>
            <person name="Brunke S."/>
            <person name="Costanzo M.C."/>
            <person name="Fitzpatrick D.A."/>
            <person name="de Groot P.W."/>
            <person name="Harris D."/>
            <person name="Hoyer L.L."/>
            <person name="Hube B."/>
            <person name="Klis F.M."/>
            <person name="Kodira C."/>
            <person name="Lennard N."/>
            <person name="Logue M.E."/>
            <person name="Martin R."/>
            <person name="Neiman A.M."/>
            <person name="Nikolaou E."/>
            <person name="Quail M.A."/>
            <person name="Quinn J."/>
            <person name="Santos M.C."/>
            <person name="Schmitzberger F.F."/>
            <person name="Sherlock G."/>
            <person name="Shah P."/>
            <person name="Silverstein K.A."/>
            <person name="Skrzypek M.S."/>
            <person name="Soll D."/>
            <person name="Staggs R."/>
            <person name="Stansfield I."/>
            <person name="Stumpf M.P."/>
            <person name="Sudbery P.E."/>
            <person name="Srikantha T."/>
            <person name="Zeng Q."/>
            <person name="Berman J."/>
            <person name="Berriman M."/>
            <person name="Heitman J."/>
            <person name="Gow N.A."/>
            <person name="Lorenz M.C."/>
            <person name="Birren B.W."/>
            <person name="Kellis M."/>
            <person name="Cuomo C.A."/>
        </authorList>
    </citation>
    <scope>NUCLEOTIDE SEQUENCE [LARGE SCALE GENOMIC DNA]</scope>
    <source>
        <strain evidence="10">ATCC 11503 / BCRC 21390 / CBS 2605 / JCM 1781 / NBRC 1676 / NRRL YB-4239</strain>
    </source>
</reference>
<dbReference type="PANTHER" id="PTHR20772:SF2">
    <property type="entry name" value="PROTEIN FMP42"/>
    <property type="match status" value="1"/>
</dbReference>
<organism evidence="9 10">
    <name type="scientific">Lodderomyces elongisporus (strain ATCC 11503 / CBS 2605 / JCM 1781 / NBRC 1676 / NRRL YB-4239)</name>
    <name type="common">Yeast</name>
    <name type="synonym">Saccharomyces elongisporus</name>
    <dbReference type="NCBI Taxonomy" id="379508"/>
    <lineage>
        <taxon>Eukaryota</taxon>
        <taxon>Fungi</taxon>
        <taxon>Dikarya</taxon>
        <taxon>Ascomycota</taxon>
        <taxon>Saccharomycotina</taxon>
        <taxon>Pichiomycetes</taxon>
        <taxon>Debaryomycetaceae</taxon>
        <taxon>Candida/Lodderomyces clade</taxon>
        <taxon>Lodderomyces</taxon>
    </lineage>
</organism>
<evidence type="ECO:0000313" key="9">
    <source>
        <dbReference type="EMBL" id="EDK45708.1"/>
    </source>
</evidence>
<feature type="transmembrane region" description="Helical" evidence="8">
    <location>
        <begin position="105"/>
        <end position="124"/>
    </location>
</feature>
<evidence type="ECO:0008006" key="11">
    <source>
        <dbReference type="Google" id="ProtNLM"/>
    </source>
</evidence>
<dbReference type="GeneID" id="5232184"/>
<dbReference type="InParanoid" id="A5E2Q0"/>
<dbReference type="InterPro" id="IPR036259">
    <property type="entry name" value="MFS_trans_sf"/>
</dbReference>
<dbReference type="eggNOG" id="ENOG502QRYG">
    <property type="taxonomic scope" value="Eukaryota"/>
</dbReference>
<dbReference type="Gene3D" id="1.20.1250.20">
    <property type="entry name" value="MFS general substrate transporter like domains"/>
    <property type="match status" value="1"/>
</dbReference>
<evidence type="ECO:0000256" key="6">
    <source>
        <dbReference type="ARBA" id="ARBA00023136"/>
    </source>
</evidence>
<feature type="transmembrane region" description="Helical" evidence="8">
    <location>
        <begin position="424"/>
        <end position="442"/>
    </location>
</feature>
<dbReference type="GO" id="GO:0000329">
    <property type="term" value="C:fungal-type vacuole membrane"/>
    <property type="evidence" value="ECO:0007669"/>
    <property type="project" value="TreeGrafter"/>
</dbReference>
<feature type="transmembrane region" description="Helical" evidence="8">
    <location>
        <begin position="448"/>
        <end position="466"/>
    </location>
</feature>
<dbReference type="KEGG" id="lel:PVL30_004712"/>
<dbReference type="PANTHER" id="PTHR20772">
    <property type="entry name" value="PROTEIN FMP42"/>
    <property type="match status" value="1"/>
</dbReference>
<feature type="region of interest" description="Disordered" evidence="7">
    <location>
        <begin position="239"/>
        <end position="279"/>
    </location>
</feature>
<dbReference type="AlphaFoldDB" id="A5E2Q0"/>
<comment type="subcellular location">
    <subcellularLocation>
        <location evidence="1">Membrane</location>
        <topology evidence="1">Multi-pass membrane protein</topology>
    </subcellularLocation>
</comment>
<evidence type="ECO:0000256" key="2">
    <source>
        <dbReference type="ARBA" id="ARBA00006595"/>
    </source>
</evidence>
<feature type="transmembrane region" description="Helical" evidence="8">
    <location>
        <begin position="204"/>
        <end position="223"/>
    </location>
</feature>
<evidence type="ECO:0000256" key="5">
    <source>
        <dbReference type="ARBA" id="ARBA00022989"/>
    </source>
</evidence>
<gene>
    <name evidence="9" type="ORF">LELG_03887</name>
</gene>
<evidence type="ECO:0000256" key="1">
    <source>
        <dbReference type="ARBA" id="ARBA00004141"/>
    </source>
</evidence>
<feature type="transmembrane region" description="Helical" evidence="8">
    <location>
        <begin position="171"/>
        <end position="192"/>
    </location>
</feature>
<evidence type="ECO:0000256" key="3">
    <source>
        <dbReference type="ARBA" id="ARBA00022448"/>
    </source>
</evidence>
<evidence type="ECO:0000256" key="7">
    <source>
        <dbReference type="SAM" id="MobiDB-lite"/>
    </source>
</evidence>
<name>A5E2Q0_LODEL</name>
<feature type="transmembrane region" description="Helical" evidence="8">
    <location>
        <begin position="78"/>
        <end position="98"/>
    </location>
</feature>
<protein>
    <recommendedName>
        <fullName evidence="11">Protein FMP42</fullName>
    </recommendedName>
</protein>
<feature type="transmembrane region" description="Helical" evidence="8">
    <location>
        <begin position="139"/>
        <end position="159"/>
    </location>
</feature>
<dbReference type="EMBL" id="CH981528">
    <property type="protein sequence ID" value="EDK45708.1"/>
    <property type="molecule type" value="Genomic_DNA"/>
</dbReference>
<dbReference type="STRING" id="379508.A5E2Q0"/>
<dbReference type="Proteomes" id="UP000001996">
    <property type="component" value="Unassembled WGS sequence"/>
</dbReference>
<feature type="transmembrane region" description="Helical" evidence="8">
    <location>
        <begin position="354"/>
        <end position="377"/>
    </location>
</feature>
<feature type="transmembrane region" description="Helical" evidence="8">
    <location>
        <begin position="12"/>
        <end position="35"/>
    </location>
</feature>
<keyword evidence="5 8" id="KW-1133">Transmembrane helix</keyword>
<accession>A5E2Q0</accession>
<feature type="transmembrane region" description="Helical" evidence="8">
    <location>
        <begin position="515"/>
        <end position="534"/>
    </location>
</feature>
<evidence type="ECO:0000256" key="4">
    <source>
        <dbReference type="ARBA" id="ARBA00022692"/>
    </source>
</evidence>
<evidence type="ECO:0000256" key="8">
    <source>
        <dbReference type="SAM" id="Phobius"/>
    </source>
</evidence>
<dbReference type="OrthoDB" id="330047at2759"/>
<dbReference type="SUPFAM" id="SSF103473">
    <property type="entry name" value="MFS general substrate transporter"/>
    <property type="match status" value="1"/>
</dbReference>